<dbReference type="SUPFAM" id="SSF53474">
    <property type="entry name" value="alpha/beta-Hydrolases"/>
    <property type="match status" value="1"/>
</dbReference>
<reference key="2">
    <citation type="submission" date="2011-05" db="EMBL/GenBank/DDBJ databases">
        <title>Complete genome sequence of the aerobic marine methanotroph Methylomonas methanica MC09.</title>
        <authorList>
            <person name="Boden R."/>
            <person name="Cunliffe M."/>
            <person name="Scanlan J."/>
            <person name="Moussard H."/>
            <person name="Kits K.D."/>
            <person name="Klotz M."/>
            <person name="Jetten M."/>
            <person name="Vuilleumier S."/>
            <person name="Han J."/>
            <person name="Peters L."/>
            <person name="Mikhailova N."/>
            <person name="Teshima H."/>
            <person name="Tapia R."/>
            <person name="Kyrpides N."/>
            <person name="Ivanova N."/>
            <person name="Pagani I."/>
            <person name="Cheng J.-F."/>
            <person name="Goodwin L."/>
            <person name="Han C."/>
            <person name="Hauser L."/>
            <person name="Land M."/>
            <person name="Lapidus A."/>
            <person name="Lucas S."/>
            <person name="Pitluck S."/>
            <person name="Woyke T."/>
            <person name="Stein L.Y."/>
            <person name="Murrell C."/>
        </authorList>
    </citation>
    <scope>NUCLEOTIDE SEQUENCE</scope>
    <source>
        <strain>MC09</strain>
    </source>
</reference>
<feature type="domain" description="AB hydrolase-1" evidence="1">
    <location>
        <begin position="60"/>
        <end position="252"/>
    </location>
</feature>
<evidence type="ECO:0000259" key="1">
    <source>
        <dbReference type="Pfam" id="PF12697"/>
    </source>
</evidence>
<reference evidence="2 3" key="1">
    <citation type="journal article" date="2011" name="J. Bacteriol.">
        <title>Complete Genome Sequence of the Aerobic Marine Methanotroph Methylomonas methanica MC09.</title>
        <authorList>
            <person name="Boden R."/>
            <person name="Cunliffe M."/>
            <person name="Scanlan J."/>
            <person name="Moussard H."/>
            <person name="Kits K.D."/>
            <person name="Klotz M.G."/>
            <person name="Jetten M.S."/>
            <person name="Vuilleumier S."/>
            <person name="Han J."/>
            <person name="Peters L."/>
            <person name="Mikhailova N."/>
            <person name="Teshima H."/>
            <person name="Tapia R."/>
            <person name="Kyrpides N."/>
            <person name="Ivanova N."/>
            <person name="Pagani I."/>
            <person name="Cheng J.F."/>
            <person name="Goodwin L."/>
            <person name="Han C."/>
            <person name="Hauser L."/>
            <person name="Land M.L."/>
            <person name="Lapidus A."/>
            <person name="Lucas S."/>
            <person name="Pitluck S."/>
            <person name="Woyke T."/>
            <person name="Stein L."/>
            <person name="Murrell J.C."/>
        </authorList>
    </citation>
    <scope>NUCLEOTIDE SEQUENCE [LARGE SCALE GENOMIC DNA]</scope>
    <source>
        <strain evidence="2 3">MC09</strain>
    </source>
</reference>
<evidence type="ECO:0000313" key="3">
    <source>
        <dbReference type="Proteomes" id="UP000008888"/>
    </source>
</evidence>
<dbReference type="PANTHER" id="PTHR43689:SF8">
    <property type="entry name" value="ALPHA_BETA-HYDROLASES SUPERFAMILY PROTEIN"/>
    <property type="match status" value="1"/>
</dbReference>
<dbReference type="EMBL" id="CP002738">
    <property type="protein sequence ID" value="AEG02052.1"/>
    <property type="molecule type" value="Genomic_DNA"/>
</dbReference>
<proteinExistence type="predicted"/>
<dbReference type="KEGG" id="mmt:Metme_3694"/>
<keyword evidence="2" id="KW-0378">Hydrolase</keyword>
<dbReference type="PANTHER" id="PTHR43689">
    <property type="entry name" value="HYDROLASE"/>
    <property type="match status" value="1"/>
</dbReference>
<organism evidence="2 3">
    <name type="scientific">Methylomonas methanica (strain DSM 25384 / MC09)</name>
    <dbReference type="NCBI Taxonomy" id="857087"/>
    <lineage>
        <taxon>Bacteria</taxon>
        <taxon>Pseudomonadati</taxon>
        <taxon>Pseudomonadota</taxon>
        <taxon>Gammaproteobacteria</taxon>
        <taxon>Methylococcales</taxon>
        <taxon>Methylococcaceae</taxon>
        <taxon>Methylomonas</taxon>
    </lineage>
</organism>
<accession>F9ZW81</accession>
<protein>
    <submittedName>
        <fullName evidence="2">Alpha/beta hydrolase fold protein</fullName>
    </submittedName>
</protein>
<name>F9ZW81_METMM</name>
<dbReference type="HOGENOM" id="CLU_072027_0_0_6"/>
<sequence length="262" mass="27724">MNDLTAPAHPTPEQVVSAFLTPRLTKRRRPFGLDGGETLRIATKEGEIALQRAGTGPAVMLLHGWEGRASDLAAFAPPLLKAGYTVLAMDLPAHGASTGRQSSIPQSARALCEVGETLGPLHAIIGHSMGSAILVEALYTGLAALRAVLISAPAYYESYARNFAVSAGLNTEGTEVMLRLLCEAIDADVSEISVPRRAPRLHQPALFIHSTDDPVIAIEESLISAAAWPGARHQRVEGLGHKRILADQAVVAATIEFVTTSC</sequence>
<dbReference type="InterPro" id="IPR000073">
    <property type="entry name" value="AB_hydrolase_1"/>
</dbReference>
<dbReference type="Pfam" id="PF12697">
    <property type="entry name" value="Abhydrolase_6"/>
    <property type="match status" value="1"/>
</dbReference>
<dbReference type="GO" id="GO:0016787">
    <property type="term" value="F:hydrolase activity"/>
    <property type="evidence" value="ECO:0007669"/>
    <property type="project" value="UniProtKB-KW"/>
</dbReference>
<dbReference type="Proteomes" id="UP000008888">
    <property type="component" value="Chromosome"/>
</dbReference>
<dbReference type="Gene3D" id="3.40.50.1820">
    <property type="entry name" value="alpha/beta hydrolase"/>
    <property type="match status" value="1"/>
</dbReference>
<reference evidence="3" key="3">
    <citation type="submission" date="2011-05" db="EMBL/GenBank/DDBJ databases">
        <title>Complete sequence of Methylomonas methanica MC09.</title>
        <authorList>
            <consortium name="US DOE Joint Genome Institute"/>
            <person name="Lucas S."/>
            <person name="Han J."/>
            <person name="Lapidus A."/>
            <person name="Cheng J.-F."/>
            <person name="Goodwin L."/>
            <person name="Pitluck S."/>
            <person name="Peters L."/>
            <person name="Mikhailova N."/>
            <person name="Teshima H."/>
            <person name="Han C."/>
            <person name="Tapia R."/>
            <person name="Land M."/>
            <person name="Hauser L."/>
            <person name="Kyrpides N."/>
            <person name="Ivanova N."/>
            <person name="Pagani I."/>
            <person name="Stein L."/>
            <person name="Woyke T."/>
        </authorList>
    </citation>
    <scope>NUCLEOTIDE SEQUENCE [LARGE SCALE GENOMIC DNA]</scope>
    <source>
        <strain evidence="3">MC09</strain>
    </source>
</reference>
<dbReference type="InterPro" id="IPR029058">
    <property type="entry name" value="AB_hydrolase_fold"/>
</dbReference>
<dbReference type="OrthoDB" id="9780765at2"/>
<keyword evidence="3" id="KW-1185">Reference proteome</keyword>
<gene>
    <name evidence="2" type="ordered locus">Metme_3694</name>
</gene>
<evidence type="ECO:0000313" key="2">
    <source>
        <dbReference type="EMBL" id="AEG02052.1"/>
    </source>
</evidence>
<dbReference type="eggNOG" id="COG1073">
    <property type="taxonomic scope" value="Bacteria"/>
</dbReference>
<dbReference type="AlphaFoldDB" id="F9ZW81"/>
<dbReference type="STRING" id="857087.Metme_3694"/>